<accession>A0A6J5FSJ6</accession>
<dbReference type="EMBL" id="CADIKL010000006">
    <property type="protein sequence ID" value="CAB3783394.1"/>
    <property type="molecule type" value="Genomic_DNA"/>
</dbReference>
<dbReference type="AlphaFoldDB" id="A0A6J5FSJ6"/>
<proteinExistence type="predicted"/>
<name>A0A6J5FSJ6_9BURK</name>
<evidence type="ECO:0000313" key="1">
    <source>
        <dbReference type="EMBL" id="CAB3783394.1"/>
    </source>
</evidence>
<sequence>MLAFLAQEGVDADLPVTCLSDDSDTVRRARLNFGDCGARGLDWFHVAMRVQNLEPVIKGLLERDLRLPNGMKRLPGVRPE</sequence>
<dbReference type="Proteomes" id="UP000494119">
    <property type="component" value="Unassembled WGS sequence"/>
</dbReference>
<organism evidence="1 2">
    <name type="scientific">Paraburkholderia caffeinitolerans</name>
    <dbReference type="NCBI Taxonomy" id="1723730"/>
    <lineage>
        <taxon>Bacteria</taxon>
        <taxon>Pseudomonadati</taxon>
        <taxon>Pseudomonadota</taxon>
        <taxon>Betaproteobacteria</taxon>
        <taxon>Burkholderiales</taxon>
        <taxon>Burkholderiaceae</taxon>
        <taxon>Paraburkholderia</taxon>
    </lineage>
</organism>
<keyword evidence="2" id="KW-1185">Reference proteome</keyword>
<evidence type="ECO:0000313" key="2">
    <source>
        <dbReference type="Proteomes" id="UP000494119"/>
    </source>
</evidence>
<gene>
    <name evidence="1" type="ORF">LMG28688_01638</name>
</gene>
<protein>
    <submittedName>
        <fullName evidence="1">Uncharacterized protein</fullName>
    </submittedName>
</protein>
<reference evidence="1 2" key="1">
    <citation type="submission" date="2020-04" db="EMBL/GenBank/DDBJ databases">
        <authorList>
            <person name="De Canck E."/>
        </authorList>
    </citation>
    <scope>NUCLEOTIDE SEQUENCE [LARGE SCALE GENOMIC DNA]</scope>
    <source>
        <strain evidence="1 2">LMG 28688</strain>
    </source>
</reference>